<dbReference type="Proteomes" id="UP000060487">
    <property type="component" value="Unassembled WGS sequence"/>
</dbReference>
<feature type="transmembrane region" description="Helical" evidence="1">
    <location>
        <begin position="360"/>
        <end position="381"/>
    </location>
</feature>
<reference evidence="3 4" key="1">
    <citation type="submission" date="2015-11" db="EMBL/GenBank/DDBJ databases">
        <authorList>
            <person name="Lin W."/>
        </authorList>
    </citation>
    <scope>NUCLEOTIDE SEQUENCE [LARGE SCALE GENOMIC DNA]</scope>
    <source>
        <strain evidence="3 4">HCH-1</strain>
    </source>
</reference>
<keyword evidence="4" id="KW-1185">Reference proteome</keyword>
<feature type="transmembrane region" description="Helical" evidence="1">
    <location>
        <begin position="120"/>
        <end position="140"/>
    </location>
</feature>
<evidence type="ECO:0000256" key="1">
    <source>
        <dbReference type="SAM" id="Phobius"/>
    </source>
</evidence>
<proteinExistence type="predicted"/>
<feature type="transmembrane region" description="Helical" evidence="1">
    <location>
        <begin position="170"/>
        <end position="199"/>
    </location>
</feature>
<comment type="caution">
    <text evidence="3">The sequence shown here is derived from an EMBL/GenBank/DDBJ whole genome shotgun (WGS) entry which is preliminary data.</text>
</comment>
<sequence>MKKVKAINNAVPTALNPAHVNPTVERAAVAVLFLCFAVVLFMFTLKEPYHYDTVLYMKTVDTFKDTSKLQCFFDARCATGYTLVPLSILIGKLTLPVTMALSALFGLFFYYMWIKELAGFRAAFVSTLFLFITPAALMTITHLKEDFIGLMYLSAALWLSGRGRPSYCKYISGVVLGLAILSKDTITLFLPFFAFYIYVNMADIKNSWTDIFKTANLKKGLLKVGIIMGAALAVSFIIDSSHFIGLIRKTKSPYDGQFLGVFSELFPMGVSFWRYGVGSFLFICQFIGLAAPFLVKDRAKKLIYLAFAVQFLAISDFYCNITVVKYRHFLWQGVMSFPIMAAALDEILKRYNIKEPLSNALVYGASIIVSIVLFMSVYPALVFHTRYNPVADFFKNADIAKDNAMVLGMDNCVFVPYFMGLQCGIHPLNPSEAQASEYARGVLSSLQSGKTIYLLPDFFSYDRDGQLSKEFSELFTGRVVYRNWFADFHAMDYGYSPDTLKDNLLRQYPPGTCGITYDKTGDDTISTSRTEGVPVEIYTYKLQCGSSVNTMNAAVIKGRAFTGLEVKGIMQLLPKSGT</sequence>
<accession>A0ABR5SDI5</accession>
<dbReference type="RefSeq" id="WP_085053339.1">
    <property type="nucleotide sequence ID" value="NZ_LNQR01000103.1"/>
</dbReference>
<organism evidence="3 4">
    <name type="scientific">Candidatus Magnetominusculus xianensis</name>
    <dbReference type="NCBI Taxonomy" id="1748249"/>
    <lineage>
        <taxon>Bacteria</taxon>
        <taxon>Pseudomonadati</taxon>
        <taxon>Nitrospirota</taxon>
        <taxon>Nitrospiria</taxon>
        <taxon>Nitrospirales</taxon>
        <taxon>Nitrospiraceae</taxon>
        <taxon>Candidatus Magnetominusculus</taxon>
    </lineage>
</organism>
<gene>
    <name evidence="3" type="ORF">ASN18_2718</name>
</gene>
<dbReference type="Pfam" id="PF13231">
    <property type="entry name" value="PMT_2"/>
    <property type="match status" value="1"/>
</dbReference>
<keyword evidence="1" id="KW-0812">Transmembrane</keyword>
<feature type="transmembrane region" description="Helical" evidence="1">
    <location>
        <begin position="93"/>
        <end position="114"/>
    </location>
</feature>
<feature type="transmembrane region" description="Helical" evidence="1">
    <location>
        <begin position="27"/>
        <end position="45"/>
    </location>
</feature>
<evidence type="ECO:0000313" key="3">
    <source>
        <dbReference type="EMBL" id="KWT79621.1"/>
    </source>
</evidence>
<name>A0ABR5SDI5_9BACT</name>
<evidence type="ECO:0000313" key="4">
    <source>
        <dbReference type="Proteomes" id="UP000060487"/>
    </source>
</evidence>
<protein>
    <recommendedName>
        <fullName evidence="2">Glycosyltransferase RgtA/B/C/D-like domain-containing protein</fullName>
    </recommendedName>
</protein>
<feature type="transmembrane region" description="Helical" evidence="1">
    <location>
        <begin position="329"/>
        <end position="348"/>
    </location>
</feature>
<dbReference type="EMBL" id="LNQR01000103">
    <property type="protein sequence ID" value="KWT79621.1"/>
    <property type="molecule type" value="Genomic_DNA"/>
</dbReference>
<feature type="domain" description="Glycosyltransferase RgtA/B/C/D-like" evidence="2">
    <location>
        <begin position="99"/>
        <end position="208"/>
    </location>
</feature>
<feature type="transmembrane region" description="Helical" evidence="1">
    <location>
        <begin position="302"/>
        <end position="323"/>
    </location>
</feature>
<keyword evidence="1" id="KW-1133">Transmembrane helix</keyword>
<keyword evidence="1" id="KW-0472">Membrane</keyword>
<feature type="transmembrane region" description="Helical" evidence="1">
    <location>
        <begin position="272"/>
        <end position="295"/>
    </location>
</feature>
<dbReference type="InterPro" id="IPR038731">
    <property type="entry name" value="RgtA/B/C-like"/>
</dbReference>
<evidence type="ECO:0000259" key="2">
    <source>
        <dbReference type="Pfam" id="PF13231"/>
    </source>
</evidence>
<feature type="transmembrane region" description="Helical" evidence="1">
    <location>
        <begin position="220"/>
        <end position="238"/>
    </location>
</feature>